<keyword evidence="7" id="KW-0732">Signal</keyword>
<sequence length="477" mass="54979">MKGFCLTLLTCLVWGVAVAQFEKNYVPAPLQDTIPPATLATLKAKLAADKARVAEPSKEVSNYIKELYDKRANFVIDQFNEDYILTDETLSPYLQSVLNNIYAANPALPRETKVYAHRSEAVNAMSYGEGTIAFTLGLLSRMETEAQVAFVLCHELAHYHTHHSDLKAAEVARFLFDPETKKKVKEIEKNEFGQYTRLTKLVGSFGMSITRHGRDKEFEADSLALRYYLNTTYDLQAPVRTLEILDSADVEPFRTNLDLRKHFDFKAYPFKERWLTYAPSNTWHANEDADSLHTHPSCTRRIVAIKRQLLTAQGANRKAIDYGTEQSDAMRRRSEFEIAVSRYHFGNYGRGLFLYLALAERYPENAYVHAMIGQGLYQLYWYQKNHELGKVLSLPDARFEENYDRYLSFVHTLRLMELASLSYYYSSTQRERFGVQEDLLYACWLSSKTEVSQSDPGKIKTEYIANFPQGRYLSKMK</sequence>
<evidence type="ECO:0000256" key="2">
    <source>
        <dbReference type="ARBA" id="ARBA00022670"/>
    </source>
</evidence>
<dbReference type="PANTHER" id="PTHR22726:SF1">
    <property type="entry name" value="METALLOENDOPEPTIDASE OMA1, MITOCHONDRIAL"/>
    <property type="match status" value="1"/>
</dbReference>
<keyword evidence="4" id="KW-0378">Hydrolase</keyword>
<evidence type="ECO:0000259" key="8">
    <source>
        <dbReference type="Pfam" id="PF01435"/>
    </source>
</evidence>
<keyword evidence="2" id="KW-0645">Protease</keyword>
<dbReference type="CDD" id="cd07324">
    <property type="entry name" value="M48C_Oma1-like"/>
    <property type="match status" value="1"/>
</dbReference>
<dbReference type="InterPro" id="IPR001915">
    <property type="entry name" value="Peptidase_M48"/>
</dbReference>
<feature type="domain" description="Peptidase M48" evidence="8">
    <location>
        <begin position="92"/>
        <end position="307"/>
    </location>
</feature>
<name>A0ABS1KUS9_9BACT</name>
<evidence type="ECO:0000256" key="6">
    <source>
        <dbReference type="ARBA" id="ARBA00023049"/>
    </source>
</evidence>
<keyword evidence="3" id="KW-0479">Metal-binding</keyword>
<evidence type="ECO:0000256" key="1">
    <source>
        <dbReference type="ARBA" id="ARBA00001947"/>
    </source>
</evidence>
<evidence type="ECO:0000256" key="3">
    <source>
        <dbReference type="ARBA" id="ARBA00022723"/>
    </source>
</evidence>
<feature type="signal peptide" evidence="7">
    <location>
        <begin position="1"/>
        <end position="19"/>
    </location>
</feature>
<protein>
    <submittedName>
        <fullName evidence="9">M48 family metallopeptidase</fullName>
    </submittedName>
</protein>
<feature type="chain" id="PRO_5046148602" evidence="7">
    <location>
        <begin position="20"/>
        <end position="477"/>
    </location>
</feature>
<evidence type="ECO:0000256" key="5">
    <source>
        <dbReference type="ARBA" id="ARBA00022833"/>
    </source>
</evidence>
<dbReference type="Gene3D" id="3.30.2010.10">
    <property type="entry name" value="Metalloproteases ('zincins'), catalytic domain"/>
    <property type="match status" value="1"/>
</dbReference>
<accession>A0ABS1KUS9</accession>
<comment type="cofactor">
    <cofactor evidence="1">
        <name>Zn(2+)</name>
        <dbReference type="ChEBI" id="CHEBI:29105"/>
    </cofactor>
</comment>
<dbReference type="PANTHER" id="PTHR22726">
    <property type="entry name" value="METALLOENDOPEPTIDASE OMA1"/>
    <property type="match status" value="1"/>
</dbReference>
<keyword evidence="5" id="KW-0862">Zinc</keyword>
<gene>
    <name evidence="9" type="ORF">JI741_17240</name>
</gene>
<evidence type="ECO:0000256" key="4">
    <source>
        <dbReference type="ARBA" id="ARBA00022801"/>
    </source>
</evidence>
<proteinExistence type="predicted"/>
<organism evidence="9 10">
    <name type="scientific">Chryseolinea lacunae</name>
    <dbReference type="NCBI Taxonomy" id="2801331"/>
    <lineage>
        <taxon>Bacteria</taxon>
        <taxon>Pseudomonadati</taxon>
        <taxon>Bacteroidota</taxon>
        <taxon>Cytophagia</taxon>
        <taxon>Cytophagales</taxon>
        <taxon>Fulvivirgaceae</taxon>
        <taxon>Chryseolinea</taxon>
    </lineage>
</organism>
<evidence type="ECO:0000313" key="9">
    <source>
        <dbReference type="EMBL" id="MBL0742977.1"/>
    </source>
</evidence>
<dbReference type="Proteomes" id="UP000613030">
    <property type="component" value="Unassembled WGS sequence"/>
</dbReference>
<dbReference type="RefSeq" id="WP_202011769.1">
    <property type="nucleotide sequence ID" value="NZ_JAERRB010000005.1"/>
</dbReference>
<dbReference type="EMBL" id="JAERRB010000005">
    <property type="protein sequence ID" value="MBL0742977.1"/>
    <property type="molecule type" value="Genomic_DNA"/>
</dbReference>
<keyword evidence="10" id="KW-1185">Reference proteome</keyword>
<evidence type="ECO:0000313" key="10">
    <source>
        <dbReference type="Proteomes" id="UP000613030"/>
    </source>
</evidence>
<evidence type="ECO:0000256" key="7">
    <source>
        <dbReference type="SAM" id="SignalP"/>
    </source>
</evidence>
<comment type="caution">
    <text evidence="9">The sequence shown here is derived from an EMBL/GenBank/DDBJ whole genome shotgun (WGS) entry which is preliminary data.</text>
</comment>
<dbReference type="Pfam" id="PF01435">
    <property type="entry name" value="Peptidase_M48"/>
    <property type="match status" value="1"/>
</dbReference>
<keyword evidence="6" id="KW-0482">Metalloprotease</keyword>
<reference evidence="9 10" key="1">
    <citation type="submission" date="2021-01" db="EMBL/GenBank/DDBJ databases">
        <title>Chryseolinea sp. Jin1 Genome sequencing and assembly.</title>
        <authorList>
            <person name="Kim I."/>
        </authorList>
    </citation>
    <scope>NUCLEOTIDE SEQUENCE [LARGE SCALE GENOMIC DNA]</scope>
    <source>
        <strain evidence="9 10">Jin1</strain>
    </source>
</reference>
<dbReference type="InterPro" id="IPR051156">
    <property type="entry name" value="Mito/Outer_Membr_Metalloprot"/>
</dbReference>